<evidence type="ECO:0000313" key="2">
    <source>
        <dbReference type="Proteomes" id="UP000051373"/>
    </source>
</evidence>
<organism evidence="1 2">
    <name type="scientific">candidate division WOR_3 bacterium SM23_42</name>
    <dbReference type="NCBI Taxonomy" id="1703779"/>
    <lineage>
        <taxon>Bacteria</taxon>
        <taxon>Bacteria division WOR-3</taxon>
    </lineage>
</organism>
<comment type="caution">
    <text evidence="1">The sequence shown here is derived from an EMBL/GenBank/DDBJ whole genome shotgun (WGS) entry which is preliminary data.</text>
</comment>
<protein>
    <recommendedName>
        <fullName evidence="3">FlgD Ig-like domain-containing protein</fullName>
    </recommendedName>
</protein>
<dbReference type="Gene3D" id="2.120.10.70">
    <property type="entry name" value="Fucose-specific lectin"/>
    <property type="match status" value="1"/>
</dbReference>
<name>A0A0S8FUQ8_UNCW3</name>
<dbReference type="STRING" id="1703779.AMJ83_01600"/>
<evidence type="ECO:0008006" key="3">
    <source>
        <dbReference type="Google" id="ProtNLM"/>
    </source>
</evidence>
<dbReference type="EMBL" id="LJUJ01000002">
    <property type="protein sequence ID" value="KPK64435.1"/>
    <property type="molecule type" value="Genomic_DNA"/>
</dbReference>
<accession>A0A0S8FUQ8</accession>
<reference evidence="1 2" key="1">
    <citation type="journal article" date="2015" name="Microbiome">
        <title>Genomic resolution of linkages in carbon, nitrogen, and sulfur cycling among widespread estuary sediment bacteria.</title>
        <authorList>
            <person name="Baker B.J."/>
            <person name="Lazar C.S."/>
            <person name="Teske A.P."/>
            <person name="Dick G.J."/>
        </authorList>
    </citation>
    <scope>NUCLEOTIDE SEQUENCE [LARGE SCALE GENOMIC DNA]</scope>
    <source>
        <strain evidence="1">SM23_42</strain>
    </source>
</reference>
<sequence length="482" mass="53104">MRNRILVLIAILIPFLSFGDWDIEAPCVDTSGKGASIAVSGDNDPHILYFVDDDHFYHIHKSDSLWYGPYPIANVNYFTFCRMLDVAMVRDTANAIMSMEYTATGDYLLWGKHLGGGIWSTQEIPNTLAPSGAGGYLNVSISPGVGSSLFHIIYVYYDYGSPVLYYRKFDSTWTNAEEVSDIPNVSAGWQNDIAVDANDDPHVAFVYSDEGIKYRRKTNGVWEPIELVSTSTDPTFASIAVDDSDYPHVAYDKDDFGAVCYRAKTVGGWQPEETIGAGGGWNTYGASINVSGEEKFVAYYTEGDLKFAMRTASGWVSEDVDTLGDVGTYASLAIDDEGYAHIAYRDATNECLKYAKSTEPVVGIIEQNLGSDVESRAFTLHAYPNPFSQLTTVSFSIGHGAERSVLERRESASLGLDMALKIYDTTGRLIKSFPLSSSYLPNSMSVVWDGTDQSNRRLGSGVYFYKFEAGDYCASGELLLIR</sequence>
<gene>
    <name evidence="1" type="ORF">AMJ83_01600</name>
</gene>
<dbReference type="AlphaFoldDB" id="A0A0S8FUQ8"/>
<dbReference type="Gene3D" id="2.60.40.4070">
    <property type="match status" value="1"/>
</dbReference>
<proteinExistence type="predicted"/>
<evidence type="ECO:0000313" key="1">
    <source>
        <dbReference type="EMBL" id="KPK64435.1"/>
    </source>
</evidence>
<dbReference type="SUPFAM" id="SSF89372">
    <property type="entry name" value="Fucose-specific lectin"/>
    <property type="match status" value="1"/>
</dbReference>
<dbReference type="Proteomes" id="UP000051373">
    <property type="component" value="Unassembled WGS sequence"/>
</dbReference>